<dbReference type="InterPro" id="IPR054613">
    <property type="entry name" value="Peptidase_S78_dom"/>
</dbReference>
<dbReference type="EMBL" id="JALBUS010000007">
    <property type="protein sequence ID" value="MDX8417369.1"/>
    <property type="molecule type" value="Genomic_DNA"/>
</dbReference>
<keyword evidence="2 6" id="KW-0645">Protease</keyword>
<gene>
    <name evidence="6" type="ORF">MOZ64_05880</name>
</gene>
<dbReference type="GO" id="GO:0006508">
    <property type="term" value="P:proteolysis"/>
    <property type="evidence" value="ECO:0007669"/>
    <property type="project" value="UniProtKB-KW"/>
</dbReference>
<sequence>MAKTDIPQTRMMAFQMNQDTEQKRIESDFYVEGYATTFEPYVLFHDDNGNPIYERISPQAFDGARMDDVILQYDHEGRVFARQSNGTLGLEVNDKGLFVWADLSKTEGARQLYEDIRSGMVNKMSWRFLIAPNGDTFDASSRTFVVNKVSDVFDVSAVSIPANNQTSISARKKNIEELEAKVKKAQELKRKKLELKLKLGGL</sequence>
<comment type="caution">
    <text evidence="6">The sequence shown here is derived from an EMBL/GenBank/DDBJ whole genome shotgun (WGS) entry which is preliminary data.</text>
</comment>
<reference evidence="6 7" key="1">
    <citation type="submission" date="2022-03" db="EMBL/GenBank/DDBJ databases">
        <title>Novel taxa within the pig intestine.</title>
        <authorList>
            <person name="Wylensek D."/>
            <person name="Bishof K."/>
            <person name="Afrizal A."/>
            <person name="Clavel T."/>
        </authorList>
    </citation>
    <scope>NUCLEOTIDE SEQUENCE [LARGE SCALE GENOMIC DNA]</scope>
    <source>
        <strain evidence="6 7">Cla-KB-P134</strain>
    </source>
</reference>
<evidence type="ECO:0000259" key="5">
    <source>
        <dbReference type="Pfam" id="PF04586"/>
    </source>
</evidence>
<dbReference type="GO" id="GO:0008233">
    <property type="term" value="F:peptidase activity"/>
    <property type="evidence" value="ECO:0007669"/>
    <property type="project" value="UniProtKB-KW"/>
</dbReference>
<evidence type="ECO:0000256" key="2">
    <source>
        <dbReference type="ARBA" id="ARBA00022670"/>
    </source>
</evidence>
<evidence type="ECO:0000256" key="3">
    <source>
        <dbReference type="ARBA" id="ARBA00022801"/>
    </source>
</evidence>
<organism evidence="6 7">
    <name type="scientific">Absicoccus intestinalis</name>
    <dbReference type="NCBI Taxonomy" id="2926319"/>
    <lineage>
        <taxon>Bacteria</taxon>
        <taxon>Bacillati</taxon>
        <taxon>Bacillota</taxon>
        <taxon>Erysipelotrichia</taxon>
        <taxon>Erysipelotrichales</taxon>
        <taxon>Erysipelotrichaceae</taxon>
        <taxon>Absicoccus</taxon>
    </lineage>
</organism>
<dbReference type="RefSeq" id="WP_320325665.1">
    <property type="nucleotide sequence ID" value="NZ_JALBUS010000007.1"/>
</dbReference>
<evidence type="ECO:0000313" key="6">
    <source>
        <dbReference type="EMBL" id="MDX8417369.1"/>
    </source>
</evidence>
<dbReference type="Proteomes" id="UP001285244">
    <property type="component" value="Unassembled WGS sequence"/>
</dbReference>
<protein>
    <submittedName>
        <fullName evidence="6">HK97 family phage prohead protease</fullName>
    </submittedName>
</protein>
<dbReference type="InterPro" id="IPR006433">
    <property type="entry name" value="Prohead_protease"/>
</dbReference>
<evidence type="ECO:0000313" key="7">
    <source>
        <dbReference type="Proteomes" id="UP001285244"/>
    </source>
</evidence>
<keyword evidence="4" id="KW-0175">Coiled coil</keyword>
<evidence type="ECO:0000256" key="4">
    <source>
        <dbReference type="SAM" id="Coils"/>
    </source>
</evidence>
<proteinExistence type="predicted"/>
<keyword evidence="1" id="KW-1188">Viral release from host cell</keyword>
<evidence type="ECO:0000256" key="1">
    <source>
        <dbReference type="ARBA" id="ARBA00022612"/>
    </source>
</evidence>
<keyword evidence="7" id="KW-1185">Reference proteome</keyword>
<name>A0ABU4WMB6_9FIRM</name>
<feature type="coiled-coil region" evidence="4">
    <location>
        <begin position="168"/>
        <end position="198"/>
    </location>
</feature>
<dbReference type="Pfam" id="PF04586">
    <property type="entry name" value="Peptidase_S78"/>
    <property type="match status" value="1"/>
</dbReference>
<keyword evidence="3" id="KW-0378">Hydrolase</keyword>
<accession>A0ABU4WMB6</accession>
<dbReference type="NCBIfam" id="TIGR01543">
    <property type="entry name" value="proheadase_HK97"/>
    <property type="match status" value="1"/>
</dbReference>
<feature type="domain" description="Prohead serine protease" evidence="5">
    <location>
        <begin position="23"/>
        <end position="179"/>
    </location>
</feature>